<dbReference type="InterPro" id="IPR011936">
    <property type="entry name" value="Myxo_disulph_rpt"/>
</dbReference>
<gene>
    <name evidence="6" type="ORF">OV079_06065</name>
</gene>
<dbReference type="PROSITE" id="PS51257">
    <property type="entry name" value="PROKAR_LIPOPROTEIN"/>
    <property type="match status" value="1"/>
</dbReference>
<evidence type="ECO:0000256" key="1">
    <source>
        <dbReference type="ARBA" id="ARBA00022729"/>
    </source>
</evidence>
<dbReference type="NCBIfam" id="TIGR02232">
    <property type="entry name" value="myxo_disulf_rpt"/>
    <property type="match status" value="1"/>
</dbReference>
<reference evidence="6" key="1">
    <citation type="submission" date="2022-11" db="EMBL/GenBank/DDBJ databases">
        <title>Minimal conservation of predation-associated metabolite biosynthetic gene clusters underscores biosynthetic potential of Myxococcota including descriptions for ten novel species: Archangium lansinium sp. nov., Myxococcus landrumus sp. nov., Nannocystis bai.</title>
        <authorList>
            <person name="Ahearne A."/>
            <person name="Stevens C."/>
            <person name="Phillips K."/>
        </authorList>
    </citation>
    <scope>NUCLEOTIDE SEQUENCE</scope>
    <source>
        <strain evidence="6">Na p29</strain>
    </source>
</reference>
<evidence type="ECO:0000256" key="5">
    <source>
        <dbReference type="SAM" id="SignalP"/>
    </source>
</evidence>
<feature type="signal peptide" evidence="5">
    <location>
        <begin position="1"/>
        <end position="18"/>
    </location>
</feature>
<feature type="compositionally biased region" description="Low complexity" evidence="4">
    <location>
        <begin position="27"/>
        <end position="105"/>
    </location>
</feature>
<organism evidence="6 7">
    <name type="scientific">Nannocystis pusilla</name>
    <dbReference type="NCBI Taxonomy" id="889268"/>
    <lineage>
        <taxon>Bacteria</taxon>
        <taxon>Pseudomonadati</taxon>
        <taxon>Myxococcota</taxon>
        <taxon>Polyangia</taxon>
        <taxon>Nannocystales</taxon>
        <taxon>Nannocystaceae</taxon>
        <taxon>Nannocystis</taxon>
    </lineage>
</organism>
<proteinExistence type="predicted"/>
<evidence type="ECO:0000256" key="2">
    <source>
        <dbReference type="ARBA" id="ARBA00022737"/>
    </source>
</evidence>
<keyword evidence="7" id="KW-1185">Reference proteome</keyword>
<dbReference type="EMBL" id="JAPNKE010000002">
    <property type="protein sequence ID" value="MCY1005143.1"/>
    <property type="molecule type" value="Genomic_DNA"/>
</dbReference>
<dbReference type="Gene3D" id="2.60.120.380">
    <property type="match status" value="3"/>
</dbReference>
<dbReference type="RefSeq" id="WP_267766774.1">
    <property type="nucleotide sequence ID" value="NZ_JAPNKE010000002.1"/>
</dbReference>
<keyword evidence="3" id="KW-1015">Disulfide bond</keyword>
<protein>
    <submittedName>
        <fullName evidence="6">Pre-peptidase C-terminal domain-containing protein</fullName>
    </submittedName>
</protein>
<accession>A0A9X3IWU3</accession>
<feature type="region of interest" description="Disordered" evidence="4">
    <location>
        <begin position="27"/>
        <end position="108"/>
    </location>
</feature>
<keyword evidence="2" id="KW-0677">Repeat</keyword>
<evidence type="ECO:0000256" key="4">
    <source>
        <dbReference type="SAM" id="MobiDB-lite"/>
    </source>
</evidence>
<evidence type="ECO:0000313" key="6">
    <source>
        <dbReference type="EMBL" id="MCY1005143.1"/>
    </source>
</evidence>
<sequence length="744" mass="76005">MRRIVLPLPLSVALATLAACGDDATVDTTASTSETSTTDDSTSTSPGPTSDAPTTGVPTTTDATTSTSTTDATSTTTDDTTTTTSTTDDTTTTTTDTTDTTTAADNCGDGVIEDPEVCDGAALADQDCVSQGFDSGTLACAADCSAFDISGCVLASCGNGSIEGEEACDGEDLAGQDCVSQGFESGTLTCMENTCVFELGGCFTCGDGNISGTEVCDGTEVGGEDCVSQGFETGQIACAADCSALDTSDCSTCGDNALSGAEECDGALLGAATCQTQGADYGTLKCSADCGFDLSACITAVSEMEPNDDGMVATSTNDFSAANANGPFTGDTLIKAKITPVGDDDVFAVQNTGDGYATLRLETFSIEGPGTCTTIDTVIDIRTAANVLLVTDDQSGINNCSLITNYPLAPGETVYVRVYDYLDNTVIDNYLLDIQLDPVICGDGALGPGEQCDDGNGANGDGCSDVCKVEGATAEIEPNNTNAQADGTGIVSTGNSLFAGAITPVADVDRYRLDLAAASFLRLESFTALNDCAGINTVLRLFDSNNVSIIADTANSGISNCSSLVFPVPAGTSYIHLEENGNNAVINSYFLQAAVLSDAGAETEPNETLAAANVNLQNGSDLQVFGDHAVNTDSDYYRIDVPVAGSSLRLEIIEGDRTVETCESNGVDSRLTLYTAGGVEIANDDDDGRGFCSMIDGTGNTPLDAGAHNLAAGTYYVQVRASTFSQNGAAGQFIYRLAATVRKP</sequence>
<feature type="chain" id="PRO_5040778014" evidence="5">
    <location>
        <begin position="19"/>
        <end position="744"/>
    </location>
</feature>
<keyword evidence="1 5" id="KW-0732">Signal</keyword>
<name>A0A9X3IWU3_9BACT</name>
<dbReference type="AlphaFoldDB" id="A0A9X3IWU3"/>
<comment type="caution">
    <text evidence="6">The sequence shown here is derived from an EMBL/GenBank/DDBJ whole genome shotgun (WGS) entry which is preliminary data.</text>
</comment>
<dbReference type="Proteomes" id="UP001150924">
    <property type="component" value="Unassembled WGS sequence"/>
</dbReference>
<evidence type="ECO:0000313" key="7">
    <source>
        <dbReference type="Proteomes" id="UP001150924"/>
    </source>
</evidence>
<evidence type="ECO:0000256" key="3">
    <source>
        <dbReference type="ARBA" id="ARBA00023157"/>
    </source>
</evidence>